<comment type="caution">
    <text evidence="2">The sequence shown here is derived from an EMBL/GenBank/DDBJ whole genome shotgun (WGS) entry which is preliminary data.</text>
</comment>
<evidence type="ECO:0000313" key="3">
    <source>
        <dbReference type="Proteomes" id="UP000765802"/>
    </source>
</evidence>
<feature type="region of interest" description="Disordered" evidence="1">
    <location>
        <begin position="64"/>
        <end position="87"/>
    </location>
</feature>
<protein>
    <submittedName>
        <fullName evidence="2">Uncharacterized protein</fullName>
    </submittedName>
</protein>
<keyword evidence="3" id="KW-1185">Reference proteome</keyword>
<accession>A0ABR7M678</accession>
<feature type="compositionally biased region" description="Polar residues" evidence="1">
    <location>
        <begin position="256"/>
        <end position="268"/>
    </location>
</feature>
<feature type="region of interest" description="Disordered" evidence="1">
    <location>
        <begin position="210"/>
        <end position="238"/>
    </location>
</feature>
<feature type="compositionally biased region" description="Basic and acidic residues" evidence="1">
    <location>
        <begin position="271"/>
        <end position="280"/>
    </location>
</feature>
<dbReference type="Proteomes" id="UP000765802">
    <property type="component" value="Unassembled WGS sequence"/>
</dbReference>
<feature type="compositionally biased region" description="Polar residues" evidence="1">
    <location>
        <begin position="227"/>
        <end position="238"/>
    </location>
</feature>
<feature type="compositionally biased region" description="Low complexity" evidence="1">
    <location>
        <begin position="64"/>
        <end position="83"/>
    </location>
</feature>
<name>A0ABR7M678_9BACT</name>
<reference evidence="2 3" key="1">
    <citation type="submission" date="2016-07" db="EMBL/GenBank/DDBJ databases">
        <title>Genome analysis of Flavihumibacter stibioxidans YS-17.</title>
        <authorList>
            <person name="Shi K."/>
            <person name="Han Y."/>
            <person name="Wang G."/>
        </authorList>
    </citation>
    <scope>NUCLEOTIDE SEQUENCE [LARGE SCALE GENOMIC DNA]</scope>
    <source>
        <strain evidence="2 3">YS-17</strain>
    </source>
</reference>
<organism evidence="2 3">
    <name type="scientific">Flavihumibacter stibioxidans</name>
    <dbReference type="NCBI Taxonomy" id="1834163"/>
    <lineage>
        <taxon>Bacteria</taxon>
        <taxon>Pseudomonadati</taxon>
        <taxon>Bacteroidota</taxon>
        <taxon>Chitinophagia</taxon>
        <taxon>Chitinophagales</taxon>
        <taxon>Chitinophagaceae</taxon>
        <taxon>Flavihumibacter</taxon>
    </lineage>
</organism>
<sequence>MLLASCDQSLPRTDLSASGQYFPGLRGTAPVSGGQLNPAHGMPGHRCDIAVGAPLANAGVAPLQSGSSLQSGPSLQSGSSLSSTGMNNLPAVSAPNLASLVNKPLNPAGQSLPVMQQPTTPVPVSAVSQGLNPKHGEPGHRCDIAVGAPLNSAASSTNTTTTANPVAIPANNSITLNQNNSAGIKTSAGLNPKHGEPGHRCDIAVGAPLNSKPVGSNPPVKPALTPATANPGSSSNLTTSPAPLALISDTVVANTNFQPNTTSSTTGLNPKHGEPGHRCDIAVGAPLNSKTNQ</sequence>
<evidence type="ECO:0000313" key="2">
    <source>
        <dbReference type="EMBL" id="MBC6490472.1"/>
    </source>
</evidence>
<proteinExistence type="predicted"/>
<dbReference type="EMBL" id="MBUA01000001">
    <property type="protein sequence ID" value="MBC6490472.1"/>
    <property type="molecule type" value="Genomic_DNA"/>
</dbReference>
<feature type="region of interest" description="Disordered" evidence="1">
    <location>
        <begin position="256"/>
        <end position="293"/>
    </location>
</feature>
<gene>
    <name evidence="2" type="ORF">BC349_05815</name>
</gene>
<evidence type="ECO:0000256" key="1">
    <source>
        <dbReference type="SAM" id="MobiDB-lite"/>
    </source>
</evidence>